<protein>
    <submittedName>
        <fullName evidence="2">Membrane protein</fullName>
    </submittedName>
</protein>
<feature type="transmembrane region" description="Helical" evidence="1">
    <location>
        <begin position="284"/>
        <end position="302"/>
    </location>
</feature>
<sequence length="553" mass="61158">MAAHWAESGAGTPAVLHAFYLFKIALYILAGWSFALATKGIDGFTNVGQWWSEPIVFEKVVLYTMLFEVIGLGCGFGPLNSRLWPPMGSILYWLRPGTIRLPPWPDRIPLTRGSTRSPADVALYAALLVLILVALFSDGTGPIPALGTDIGVLPRLQIVAILAVLCVLGLRDKVIFLAARGEVYGSLTFVFLFAGTDIIVGAKLVVLLIWIGAATSKLNRHFPFVVASMLSNNPFIASKWVKRRLYKQYPDDLRPGLLADAIAHMSTVIEMGVPVVLFFSHGGWVTTLAAFVMIVFHLNIVFAIPMGVPLEWNVFMIFGMLTLFVAHAGIGLSDLNNPVPALSLFAVMVICIATGNVAPRKVSFLPGMRYYAGNWDTSLWCIKPSAQEKLDAHLVAIPNMPKAQLEKFYNNAERVEVSKYLGFAFRAMFAMGRGYFTLLDRLVPVDQQDDYVIEDGERIATFALGWNFGDGHFHNEQLMAAMHERCGFEPGEVRAVMIDGQPIHRQRLQYRLVDAALGELESGHFEVRELIKRQPWEADVPLHVRSGGQLNTA</sequence>
<feature type="transmembrane region" description="Helical" evidence="1">
    <location>
        <begin position="314"/>
        <end position="333"/>
    </location>
</feature>
<feature type="transmembrane region" description="Helical" evidence="1">
    <location>
        <begin position="183"/>
        <end position="212"/>
    </location>
</feature>
<gene>
    <name evidence="2" type="ORF">MRAB57_1521</name>
</gene>
<keyword evidence="1" id="KW-1133">Transmembrane helix</keyword>
<dbReference type="AlphaFoldDB" id="A0A2U3NQC0"/>
<organism evidence="2 3">
    <name type="scientific">Mycobacterium rhizamassiliense</name>
    <dbReference type="NCBI Taxonomy" id="1841860"/>
    <lineage>
        <taxon>Bacteria</taxon>
        <taxon>Bacillati</taxon>
        <taxon>Actinomycetota</taxon>
        <taxon>Actinomycetes</taxon>
        <taxon>Mycobacteriales</taxon>
        <taxon>Mycobacteriaceae</taxon>
        <taxon>Mycobacterium</taxon>
    </lineage>
</organism>
<evidence type="ECO:0000313" key="2">
    <source>
        <dbReference type="EMBL" id="SPM33717.1"/>
    </source>
</evidence>
<dbReference type="Pfam" id="PF12077">
    <property type="entry name" value="DUF3556"/>
    <property type="match status" value="1"/>
</dbReference>
<name>A0A2U3NQC0_9MYCO</name>
<accession>A0A2U3NQC0</accession>
<feature type="transmembrane region" description="Helical" evidence="1">
    <location>
        <begin position="20"/>
        <end position="41"/>
    </location>
</feature>
<feature type="transmembrane region" description="Helical" evidence="1">
    <location>
        <begin position="339"/>
        <end position="359"/>
    </location>
</feature>
<dbReference type="EMBL" id="FUFA01000002">
    <property type="protein sequence ID" value="SPM33717.1"/>
    <property type="molecule type" value="Genomic_DNA"/>
</dbReference>
<evidence type="ECO:0000256" key="1">
    <source>
        <dbReference type="SAM" id="Phobius"/>
    </source>
</evidence>
<evidence type="ECO:0000313" key="3">
    <source>
        <dbReference type="Proteomes" id="UP000240988"/>
    </source>
</evidence>
<feature type="transmembrane region" description="Helical" evidence="1">
    <location>
        <begin position="152"/>
        <end position="171"/>
    </location>
</feature>
<reference evidence="2 3" key="1">
    <citation type="submission" date="2017-01" db="EMBL/GenBank/DDBJ databases">
        <authorList>
            <consortium name="Urmite Genomes"/>
        </authorList>
    </citation>
    <scope>NUCLEOTIDE SEQUENCE [LARGE SCALE GENOMIC DNA]</scope>
    <source>
        <strain evidence="2 3">AB57</strain>
    </source>
</reference>
<dbReference type="Proteomes" id="UP000240988">
    <property type="component" value="Unassembled WGS sequence"/>
</dbReference>
<keyword evidence="1" id="KW-0812">Transmembrane</keyword>
<dbReference type="InterPro" id="IPR021941">
    <property type="entry name" value="DUF3556_TM"/>
</dbReference>
<proteinExistence type="predicted"/>
<keyword evidence="3" id="KW-1185">Reference proteome</keyword>
<keyword evidence="1" id="KW-0472">Membrane</keyword>
<dbReference type="STRING" id="1841860.GCA_900157375_01522"/>
<feature type="transmembrane region" description="Helical" evidence="1">
    <location>
        <begin position="121"/>
        <end position="140"/>
    </location>
</feature>